<feature type="non-terminal residue" evidence="3">
    <location>
        <position position="820"/>
    </location>
</feature>
<feature type="transmembrane region" description="Helical" evidence="2">
    <location>
        <begin position="36"/>
        <end position="56"/>
    </location>
</feature>
<dbReference type="AlphaFoldDB" id="A0AAV5UIB7"/>
<protein>
    <submittedName>
        <fullName evidence="3">Uncharacterized protein</fullName>
    </submittedName>
</protein>
<comment type="caution">
    <text evidence="3">The sequence shown here is derived from an EMBL/GenBank/DDBJ whole genome shotgun (WGS) entry which is preliminary data.</text>
</comment>
<feature type="region of interest" description="Disordered" evidence="1">
    <location>
        <begin position="717"/>
        <end position="744"/>
    </location>
</feature>
<gene>
    <name evidence="3" type="ORF">PENTCL1PPCAC_28898</name>
</gene>
<sequence length="820" mass="93004">MDALPSQFSLPSLPSSPPITDRHSRRRERSYSRRDIMIWLIQMNVYAVVYFFSFIFRCISDEDIVPFVSKLSLSYRIGYVYHVVHSTLLYRRMPPERNTSLQGDSNDSKTTPYNHVVHLQHPTVAAVGHGTKGSVWIKRKEDDFWINASGENNIEDSIFKAPYPEFTGGKKTIHYFRKFAFNPISRIPLSDDLPPWEQKTRDDLERSGVNSRSLDDAKLWLEEYNCCSKYYVRSLLHWWTAPDDKRRHHTPEAIARAEKEFYEFDRDEQRSSIEYCYEFLPTSFCVEWFAFVEELLAYKANSPSQPSLAEREALTDQQRRKLEPPKMPTIRRECQREPKKKVVDQGHRNFMKLLIRQNMHNQLITNPWSNVEEMCALNEARCEPEPEGKTPKEKMEHVHQKWVISRNIEVLQSLCGAPTLIGKCSTTMDKEGKIEYGKNERVVVPFWSEDGSLPPYYFAVTEERATLYDIMRSTAHFRLDLLPERWKGLVEVGLAQRIAADSAAFLRDLSIFVRSDAARKHVRLPMPFASLRPLDPLSSTPPPPNAIKNAVSRKVATAPASSFPAASLFLAVTPPIPIPAAAAPAIPSTSFSIPIIPQSPSSIPDCKPQGIAPFLFDSSTLPFSCPIPLDAIPSTSAASTLSVDQLQKLAVSFAASQNLSSSGVIASTPRTDLASRLPMTTTSSIDTTALQWMAFLQRAAVQKHPTELYHLMQELDRNRPAQRKRPAPKSGSIPHQPAVKRPHQEKSVIINNCTEKLLREHNVPVFEQNPFTGFQTPLIPRSILSDAALMRRVAEYSASEVRENFGFDRAAVLLAELNKS</sequence>
<reference evidence="3" key="1">
    <citation type="submission" date="2023-10" db="EMBL/GenBank/DDBJ databases">
        <title>Genome assembly of Pristionchus species.</title>
        <authorList>
            <person name="Yoshida K."/>
            <person name="Sommer R.J."/>
        </authorList>
    </citation>
    <scope>NUCLEOTIDE SEQUENCE</scope>
    <source>
        <strain evidence="3">RS0144</strain>
    </source>
</reference>
<evidence type="ECO:0000313" key="3">
    <source>
        <dbReference type="EMBL" id="GMT06724.1"/>
    </source>
</evidence>
<feature type="region of interest" description="Disordered" evidence="1">
    <location>
        <begin position="1"/>
        <end position="27"/>
    </location>
</feature>
<evidence type="ECO:0000313" key="4">
    <source>
        <dbReference type="Proteomes" id="UP001432027"/>
    </source>
</evidence>
<organism evidence="3 4">
    <name type="scientific">Pristionchus entomophagus</name>
    <dbReference type="NCBI Taxonomy" id="358040"/>
    <lineage>
        <taxon>Eukaryota</taxon>
        <taxon>Metazoa</taxon>
        <taxon>Ecdysozoa</taxon>
        <taxon>Nematoda</taxon>
        <taxon>Chromadorea</taxon>
        <taxon>Rhabditida</taxon>
        <taxon>Rhabditina</taxon>
        <taxon>Diplogasteromorpha</taxon>
        <taxon>Diplogasteroidea</taxon>
        <taxon>Neodiplogasteridae</taxon>
        <taxon>Pristionchus</taxon>
    </lineage>
</organism>
<keyword evidence="2" id="KW-0472">Membrane</keyword>
<evidence type="ECO:0000256" key="2">
    <source>
        <dbReference type="SAM" id="Phobius"/>
    </source>
</evidence>
<keyword evidence="2" id="KW-0812">Transmembrane</keyword>
<proteinExistence type="predicted"/>
<name>A0AAV5UIB7_9BILA</name>
<keyword evidence="4" id="KW-1185">Reference proteome</keyword>
<evidence type="ECO:0000256" key="1">
    <source>
        <dbReference type="SAM" id="MobiDB-lite"/>
    </source>
</evidence>
<feature type="compositionally biased region" description="Low complexity" evidence="1">
    <location>
        <begin position="1"/>
        <end position="13"/>
    </location>
</feature>
<dbReference type="EMBL" id="BTSX01000006">
    <property type="protein sequence ID" value="GMT06724.1"/>
    <property type="molecule type" value="Genomic_DNA"/>
</dbReference>
<keyword evidence="2" id="KW-1133">Transmembrane helix</keyword>
<accession>A0AAV5UIB7</accession>
<dbReference type="Proteomes" id="UP001432027">
    <property type="component" value="Unassembled WGS sequence"/>
</dbReference>